<proteinExistence type="predicted"/>
<dbReference type="Pfam" id="PF09586">
    <property type="entry name" value="YfhO"/>
    <property type="match status" value="1"/>
</dbReference>
<evidence type="ECO:0000313" key="3">
    <source>
        <dbReference type="Proteomes" id="UP000051160"/>
    </source>
</evidence>
<dbReference type="STRING" id="1423776.FD04_GL002469"/>
<keyword evidence="3" id="KW-1185">Reference proteome</keyword>
<name>A0A0R1LV84_9LACO</name>
<feature type="transmembrane region" description="Helical" evidence="1">
    <location>
        <begin position="397"/>
        <end position="415"/>
    </location>
</feature>
<dbReference type="Proteomes" id="UP000051160">
    <property type="component" value="Unassembled WGS sequence"/>
</dbReference>
<feature type="transmembrane region" description="Helical" evidence="1">
    <location>
        <begin position="220"/>
        <end position="239"/>
    </location>
</feature>
<feature type="transmembrane region" description="Helical" evidence="1">
    <location>
        <begin position="93"/>
        <end position="113"/>
    </location>
</feature>
<organism evidence="2 3">
    <name type="scientific">Secundilactobacillus odoratitofui DSM 19909 = JCM 15043</name>
    <dbReference type="NCBI Taxonomy" id="1423776"/>
    <lineage>
        <taxon>Bacteria</taxon>
        <taxon>Bacillati</taxon>
        <taxon>Bacillota</taxon>
        <taxon>Bacilli</taxon>
        <taxon>Lactobacillales</taxon>
        <taxon>Lactobacillaceae</taxon>
        <taxon>Secundilactobacillus</taxon>
    </lineage>
</organism>
<gene>
    <name evidence="2" type="ORF">FD04_GL002469</name>
</gene>
<dbReference type="PATRIC" id="fig|1423776.4.peg.2505"/>
<dbReference type="AlphaFoldDB" id="A0A0R1LV84"/>
<accession>A0A0R1LV84</accession>
<protein>
    <submittedName>
        <fullName evidence="2">Integral membrane protein</fullName>
    </submittedName>
</protein>
<feature type="transmembrane region" description="Helical" evidence="1">
    <location>
        <begin position="309"/>
        <end position="329"/>
    </location>
</feature>
<evidence type="ECO:0000256" key="1">
    <source>
        <dbReference type="SAM" id="Phobius"/>
    </source>
</evidence>
<dbReference type="PANTHER" id="PTHR38454:SF1">
    <property type="entry name" value="INTEGRAL MEMBRANE PROTEIN"/>
    <property type="match status" value="1"/>
</dbReference>
<keyword evidence="1" id="KW-0472">Membrane</keyword>
<dbReference type="PANTHER" id="PTHR38454">
    <property type="entry name" value="INTEGRAL MEMBRANE PROTEIN-RELATED"/>
    <property type="match status" value="1"/>
</dbReference>
<evidence type="ECO:0000313" key="2">
    <source>
        <dbReference type="EMBL" id="KRK99692.1"/>
    </source>
</evidence>
<reference evidence="2 3" key="1">
    <citation type="journal article" date="2015" name="Genome Announc.">
        <title>Expanding the biotechnology potential of lactobacilli through comparative genomics of 213 strains and associated genera.</title>
        <authorList>
            <person name="Sun Z."/>
            <person name="Harris H.M."/>
            <person name="McCann A."/>
            <person name="Guo C."/>
            <person name="Argimon S."/>
            <person name="Zhang W."/>
            <person name="Yang X."/>
            <person name="Jeffery I.B."/>
            <person name="Cooney J.C."/>
            <person name="Kagawa T.F."/>
            <person name="Liu W."/>
            <person name="Song Y."/>
            <person name="Salvetti E."/>
            <person name="Wrobel A."/>
            <person name="Rasinkangas P."/>
            <person name="Parkhill J."/>
            <person name="Rea M.C."/>
            <person name="O'Sullivan O."/>
            <person name="Ritari J."/>
            <person name="Douillard F.P."/>
            <person name="Paul Ross R."/>
            <person name="Yang R."/>
            <person name="Briner A.E."/>
            <person name="Felis G.E."/>
            <person name="de Vos W.M."/>
            <person name="Barrangou R."/>
            <person name="Klaenhammer T.R."/>
            <person name="Caufield P.W."/>
            <person name="Cui Y."/>
            <person name="Zhang H."/>
            <person name="O'Toole P.W."/>
        </authorList>
    </citation>
    <scope>NUCLEOTIDE SEQUENCE [LARGE SCALE GENOMIC DNA]</scope>
    <source>
        <strain evidence="2 3">DSM 19909</strain>
    </source>
</reference>
<feature type="transmembrane region" description="Helical" evidence="1">
    <location>
        <begin position="427"/>
        <end position="445"/>
    </location>
</feature>
<keyword evidence="1" id="KW-1133">Transmembrane helix</keyword>
<feature type="transmembrane region" description="Helical" evidence="1">
    <location>
        <begin position="341"/>
        <end position="358"/>
    </location>
</feature>
<dbReference type="EMBL" id="AZEE01000004">
    <property type="protein sequence ID" value="KRK99692.1"/>
    <property type="molecule type" value="Genomic_DNA"/>
</dbReference>
<comment type="caution">
    <text evidence="2">The sequence shown here is derived from an EMBL/GenBank/DDBJ whole genome shotgun (WGS) entry which is preliminary data.</text>
</comment>
<feature type="transmembrane region" description="Helical" evidence="1">
    <location>
        <begin position="370"/>
        <end position="391"/>
    </location>
</feature>
<feature type="transmembrane region" description="Helical" evidence="1">
    <location>
        <begin position="982"/>
        <end position="1001"/>
    </location>
</feature>
<sequence>MYTVAFAFIVLCSFGALRFLGQTTIWNVDGISQHYPILEEFYRILRGTAHQSLFGWSWNLGLGADQMTTFAYYVVGDPFSYLIALFPADKLELGYQVLTILRLYAVGLAFLVFAKQMRLKRSGSLVGALIYTFGSYSFYVSYHHPFFLLPLIFFPLLCVAIDRIYHGQSFLWLVAITAVVLISNVYFAYVLAIGSLFFAVFRYVDLKQKGELVRPLPRSLGYFALTVVMALMIAAMILLPNLLSMLSSSRSGSAIFANGLKFYPAIYYMKLPNAILNASGQMYYWVVMGTSGLTLIAMIWSFRHFKKYLMLNILILLIAVGLLFPEVAAVMNVMSTPSNRWLLLAQLAFGLVAGRFVDHLDELVPADFKWFLYGTLLLFAAIWVSNGFIFRLQAHHLMIYGIYLVMLLVIAYALIGDFKGPRLRFSILALVIINAASTGLGFYSSNYSHSQGDELSRGVASHWTTAFYDYANRYLAKHDKSFYRTATTSDYYSLRSAGNNIPMLLNMHSISSYFSIQSGAVNDFNKALMNSENTMNNPTRNVDNRTTMTSLLNVKYLFARQDEVGQSKIPYGFKIVKNRKGKTLLFRDQPVYSLGNGTGTVIYQNKYATPLAYTQTQQLSSSSYNKLTAADKEQALLSGAQTSKKMSGVKTVKATTTAESVPYKVTTTSIPITTVAQAINYRLTHNTNRSLSANVNGDLSTADAKKYAASTGLAKPSSAIQSLIAQNKAIVQRNTTKNQNGLTEMTSDTLGQNATYRLTLKNPNAYKNSELYIEFDGIKASFPSTTARLNYSARRALMANVPFSYGTKLNYWRNIMNNQYFDSYGMKITTQNKDTSIRQLGINNMSDYEKKGSVLLNLGYSTSARKTIDLSFYEANNISFKNVRIIAVPFGKTYQQKAKQLQKQSLKQLKVTNNQVSGTTDNQQASVLTTSIPYSTGWQLTVDGKKTATQKVNTGFVGAKLPAGQHQIKLVYQTPGLKAGRLLSIVGLLVFVIGFGWQFVVKRRHD</sequence>
<feature type="transmembrane region" description="Helical" evidence="1">
    <location>
        <begin position="125"/>
        <end position="142"/>
    </location>
</feature>
<feature type="transmembrane region" description="Helical" evidence="1">
    <location>
        <begin position="172"/>
        <end position="200"/>
    </location>
</feature>
<keyword evidence="1" id="KW-0812">Transmembrane</keyword>
<dbReference type="InterPro" id="IPR018580">
    <property type="entry name" value="Uncharacterised_YfhO"/>
</dbReference>
<feature type="transmembrane region" description="Helical" evidence="1">
    <location>
        <begin position="282"/>
        <end position="302"/>
    </location>
</feature>